<comment type="caution">
    <text evidence="4">The sequence shown here is derived from an EMBL/GenBank/DDBJ whole genome shotgun (WGS) entry which is preliminary data.</text>
</comment>
<evidence type="ECO:0000256" key="3">
    <source>
        <dbReference type="SAM" id="Phobius"/>
    </source>
</evidence>
<feature type="compositionally biased region" description="Basic and acidic residues" evidence="2">
    <location>
        <begin position="17"/>
        <end position="38"/>
    </location>
</feature>
<feature type="transmembrane region" description="Helical" evidence="3">
    <location>
        <begin position="675"/>
        <end position="695"/>
    </location>
</feature>
<feature type="transmembrane region" description="Helical" evidence="3">
    <location>
        <begin position="702"/>
        <end position="720"/>
    </location>
</feature>
<feature type="coiled-coil region" evidence="1">
    <location>
        <begin position="594"/>
        <end position="647"/>
    </location>
</feature>
<dbReference type="EMBL" id="WJXW01000014">
    <property type="protein sequence ID" value="KAF9730658.1"/>
    <property type="molecule type" value="Genomic_DNA"/>
</dbReference>
<keyword evidence="3" id="KW-0812">Transmembrane</keyword>
<keyword evidence="3" id="KW-1133">Transmembrane helix</keyword>
<feature type="region of interest" description="Disordered" evidence="2">
    <location>
        <begin position="405"/>
        <end position="440"/>
    </location>
</feature>
<feature type="region of interest" description="Disordered" evidence="2">
    <location>
        <begin position="1"/>
        <end position="38"/>
    </location>
</feature>
<dbReference type="Proteomes" id="UP000756921">
    <property type="component" value="Unassembled WGS sequence"/>
</dbReference>
<gene>
    <name evidence="4" type="ORF">PMIN01_11527</name>
</gene>
<evidence type="ECO:0000256" key="2">
    <source>
        <dbReference type="SAM" id="MobiDB-lite"/>
    </source>
</evidence>
<keyword evidence="5" id="KW-1185">Reference proteome</keyword>
<feature type="compositionally biased region" description="Acidic residues" evidence="2">
    <location>
        <begin position="431"/>
        <end position="440"/>
    </location>
</feature>
<proteinExistence type="predicted"/>
<keyword evidence="3" id="KW-0472">Membrane</keyword>
<keyword evidence="1" id="KW-0175">Coiled coil</keyword>
<evidence type="ECO:0000313" key="4">
    <source>
        <dbReference type="EMBL" id="KAF9730658.1"/>
    </source>
</evidence>
<evidence type="ECO:0000256" key="1">
    <source>
        <dbReference type="SAM" id="Coils"/>
    </source>
</evidence>
<organism evidence="4 5">
    <name type="scientific">Paraphaeosphaeria minitans</name>
    <dbReference type="NCBI Taxonomy" id="565426"/>
    <lineage>
        <taxon>Eukaryota</taxon>
        <taxon>Fungi</taxon>
        <taxon>Dikarya</taxon>
        <taxon>Ascomycota</taxon>
        <taxon>Pezizomycotina</taxon>
        <taxon>Dothideomycetes</taxon>
        <taxon>Pleosporomycetidae</taxon>
        <taxon>Pleosporales</taxon>
        <taxon>Massarineae</taxon>
        <taxon>Didymosphaeriaceae</taxon>
        <taxon>Paraphaeosphaeria</taxon>
    </lineage>
</organism>
<dbReference type="AlphaFoldDB" id="A0A9P6KKN3"/>
<accession>A0A9P6KKN3</accession>
<name>A0A9P6KKN3_9PLEO</name>
<reference evidence="4" key="1">
    <citation type="journal article" date="2020" name="Mol. Plant Microbe Interact.">
        <title>Genome Sequence of the Biocontrol Agent Coniothyrium minitans strain Conio (IMI 134523).</title>
        <authorList>
            <person name="Patel D."/>
            <person name="Shittu T.A."/>
            <person name="Baroncelli R."/>
            <person name="Muthumeenakshi S."/>
            <person name="Osborne T.H."/>
            <person name="Janganan T.K."/>
            <person name="Sreenivasaprasad S."/>
        </authorList>
    </citation>
    <scope>NUCLEOTIDE SEQUENCE</scope>
    <source>
        <strain evidence="4">Conio</strain>
    </source>
</reference>
<sequence>MDSVCRYNPTNASTREGLTRDCRPQSKSQDKRWEDDAKSGPVTQIFPVTLPWWRRLWFTTARIRLRTNATAKWSKLLKLVSVGVLAATQKDRTLQVFTLLELARLDRGVGDLSFPPSNSNTLYREATNGINTLDLHDYLQLSRLHARASSRWDAEFFKDRKFNDREFFILKKPLDIDRDDLDYFLERYPSTIPSWKVESIKSFCSIHAGPHLRAGESSSCPDKLPRAWVDSRVRRKGLLEVNTDRFCAPALHNILKETRSGEPVDIEAYRQLIHITHLDEEHIRALAVSAWEHQAAPLRDAMYKHVDRQASLNVYIPHSCFKVFNFECHLPYLALRWKGRPATRAGARGITNRNRTWTELSFLGLTIDNANGEGEYEINELHSSLVVLGWDESKWAAYGFTDADSGDDSNTSNEEGNPANDELDHRKGTNADDDATLDDLEGDDDMYAADVALEDHLASDGGCDVVSNEHPIWDPRLYFLKLVDLRLRTVRKEWSYLVNKCVSGVRDQNNNLDYPFSSEPFSGTSIAEMSVARLIKTLSFLNELRQEFQATTRACERFLSPKGDHSYFSDSKTYSSGTTLQIVTDSVRHSFQCLVDLERRLASLEESCQKSKESIERCMSILQHKENAFLSKEANELSKEANTLTRESNLIAAENQTVAAASNLNAALMVNMNQLMTPVVIVVGYFSIEGEIFGFRKTAKSFLVSVTVLFFVLYLVNLVVEWEEAQFELGHDLHIILTTC</sequence>
<dbReference type="OrthoDB" id="5428055at2759"/>
<evidence type="ECO:0000313" key="5">
    <source>
        <dbReference type="Proteomes" id="UP000756921"/>
    </source>
</evidence>
<protein>
    <submittedName>
        <fullName evidence="4">Uncharacterized protein</fullName>
    </submittedName>
</protein>